<comment type="similarity">
    <text evidence="1">Belongs to the eukaryotic ATPase epsilon family.</text>
</comment>
<dbReference type="Proteomes" id="UP000016088">
    <property type="component" value="Unassembled WGS sequence"/>
</dbReference>
<organism evidence="2 3">
    <name type="scientific">Schizosaccharomyces octosporus (strain yFS286)</name>
    <name type="common">Fission yeast</name>
    <name type="synonym">Octosporomyces octosporus</name>
    <dbReference type="NCBI Taxonomy" id="483514"/>
    <lineage>
        <taxon>Eukaryota</taxon>
        <taxon>Fungi</taxon>
        <taxon>Dikarya</taxon>
        <taxon>Ascomycota</taxon>
        <taxon>Taphrinomycotina</taxon>
        <taxon>Schizosaccharomycetes</taxon>
        <taxon>Schizosaccharomycetales</taxon>
        <taxon>Schizosaccharomycetaceae</taxon>
        <taxon>Schizosaccharomyces</taxon>
    </lineage>
</organism>
<dbReference type="EMBL" id="KE503208">
    <property type="protein sequence ID" value="EPX71144.1"/>
    <property type="molecule type" value="Genomic_DNA"/>
</dbReference>
<name>S9RAK9_SCHOY</name>
<dbReference type="RefSeq" id="XP_013019771.1">
    <property type="nucleotide sequence ID" value="XM_013164317.1"/>
</dbReference>
<accession>S9RAK9</accession>
<evidence type="ECO:0000256" key="1">
    <source>
        <dbReference type="ARBA" id="ARBA00009502"/>
    </source>
</evidence>
<dbReference type="OMA" id="AFAWKKN"/>
<dbReference type="GO" id="GO:0005743">
    <property type="term" value="C:mitochondrial inner membrane"/>
    <property type="evidence" value="ECO:0007669"/>
    <property type="project" value="InterPro"/>
</dbReference>
<dbReference type="Pfam" id="PF04627">
    <property type="entry name" value="ATP-synt_Eps"/>
    <property type="match status" value="1"/>
</dbReference>
<reference evidence="2 3" key="1">
    <citation type="journal article" date="2011" name="Science">
        <title>Comparative functional genomics of the fission yeasts.</title>
        <authorList>
            <person name="Rhind N."/>
            <person name="Chen Z."/>
            <person name="Yassour M."/>
            <person name="Thompson D.A."/>
            <person name="Haas B.J."/>
            <person name="Habib N."/>
            <person name="Wapinski I."/>
            <person name="Roy S."/>
            <person name="Lin M.F."/>
            <person name="Heiman D.I."/>
            <person name="Young S.K."/>
            <person name="Furuya K."/>
            <person name="Guo Y."/>
            <person name="Pidoux A."/>
            <person name="Chen H.M."/>
            <person name="Robbertse B."/>
            <person name="Goldberg J.M."/>
            <person name="Aoki K."/>
            <person name="Bayne E.H."/>
            <person name="Berlin A.M."/>
            <person name="Desjardins C.A."/>
            <person name="Dobbs E."/>
            <person name="Dukaj L."/>
            <person name="Fan L."/>
            <person name="FitzGerald M.G."/>
            <person name="French C."/>
            <person name="Gujja S."/>
            <person name="Hansen K."/>
            <person name="Keifenheim D."/>
            <person name="Levin J.Z."/>
            <person name="Mosher R.A."/>
            <person name="Mueller C.A."/>
            <person name="Pfiffner J."/>
            <person name="Priest M."/>
            <person name="Russ C."/>
            <person name="Smialowska A."/>
            <person name="Swoboda P."/>
            <person name="Sykes S.M."/>
            <person name="Vaughn M."/>
            <person name="Vengrova S."/>
            <person name="Yoder R."/>
            <person name="Zeng Q."/>
            <person name="Allshire R."/>
            <person name="Baulcombe D."/>
            <person name="Birren B.W."/>
            <person name="Brown W."/>
            <person name="Ekwall K."/>
            <person name="Kellis M."/>
            <person name="Leatherwood J."/>
            <person name="Levin H."/>
            <person name="Margalit H."/>
            <person name="Martienssen R."/>
            <person name="Nieduszynski C.A."/>
            <person name="Spatafora J.W."/>
            <person name="Friedman N."/>
            <person name="Dalgaard J.Z."/>
            <person name="Baumann P."/>
            <person name="Niki H."/>
            <person name="Regev A."/>
            <person name="Nusbaum C."/>
        </authorList>
    </citation>
    <scope>NUCLEOTIDE SEQUENCE [LARGE SCALE GENOMIC DNA]</scope>
    <source>
        <strain evidence="3">yFS286</strain>
    </source>
</reference>
<dbReference type="InterPro" id="IPR036742">
    <property type="entry name" value="ATP_synth_F1_esu_sf_mt"/>
</dbReference>
<dbReference type="SUPFAM" id="SSF48690">
    <property type="entry name" value="Epsilon subunit of mitochondrial F1F0-ATP synthase"/>
    <property type="match status" value="1"/>
</dbReference>
<dbReference type="OrthoDB" id="269124at2759"/>
<dbReference type="GO" id="GO:0042776">
    <property type="term" value="P:proton motive force-driven mitochondrial ATP synthesis"/>
    <property type="evidence" value="ECO:0007669"/>
    <property type="project" value="TreeGrafter"/>
</dbReference>
<dbReference type="CDD" id="cd12153">
    <property type="entry name" value="F1-ATPase_epsilon"/>
    <property type="match status" value="1"/>
</dbReference>
<dbReference type="PANTHER" id="PTHR12448:SF0">
    <property type="entry name" value="ATP SYNTHASE SUBUNIT EPSILON, MITOCHONDRIAL"/>
    <property type="match status" value="1"/>
</dbReference>
<proteinExistence type="inferred from homology"/>
<dbReference type="eggNOG" id="KOG3495">
    <property type="taxonomic scope" value="Eukaryota"/>
</dbReference>
<dbReference type="GO" id="GO:0045259">
    <property type="term" value="C:proton-transporting ATP synthase complex"/>
    <property type="evidence" value="ECO:0007669"/>
    <property type="project" value="InterPro"/>
</dbReference>
<gene>
    <name evidence="2" type="ORF">SOCG_01362</name>
</gene>
<dbReference type="HOGENOM" id="CLU_187039_0_0_1"/>
<dbReference type="VEuPathDB" id="FungiDB:SOCG_01362"/>
<dbReference type="GO" id="GO:0046933">
    <property type="term" value="F:proton-transporting ATP synthase activity, rotational mechanism"/>
    <property type="evidence" value="ECO:0007669"/>
    <property type="project" value="InterPro"/>
</dbReference>
<dbReference type="AlphaFoldDB" id="S9RAK9"/>
<dbReference type="GeneID" id="25030344"/>
<evidence type="ECO:0000313" key="3">
    <source>
        <dbReference type="Proteomes" id="UP000016088"/>
    </source>
</evidence>
<keyword evidence="3" id="KW-1185">Reference proteome</keyword>
<dbReference type="PANTHER" id="PTHR12448">
    <property type="entry name" value="ATP SYNTHASE EPSILON CHAIN, MITOCHONDRIAL"/>
    <property type="match status" value="1"/>
</dbReference>
<evidence type="ECO:0000313" key="2">
    <source>
        <dbReference type="EMBL" id="EPX71144.1"/>
    </source>
</evidence>
<dbReference type="Gene3D" id="1.10.1620.20">
    <property type="entry name" value="ATP synthase, F1 complex, epsilon subunit superfamily, mitochondrial"/>
    <property type="match status" value="1"/>
</dbReference>
<protein>
    <submittedName>
        <fullName evidence="2">F0-ATPase epsilon subunit</fullName>
    </submittedName>
</protein>
<dbReference type="InterPro" id="IPR006721">
    <property type="entry name" value="ATP_synth_F1_esu_mt"/>
</dbReference>
<sequence length="67" mass="7743">MAFAWKKNFSYSKYASICSQTVRQALKPEIRSDLKGSNNVEFVYAKWKNGTQEPTQTYQSSDAEQQK</sequence>